<reference evidence="3" key="2">
    <citation type="submission" date="2016-11" db="EMBL/GenBank/DDBJ databases">
        <authorList>
            <person name="Varghese N."/>
            <person name="Submissions S."/>
        </authorList>
    </citation>
    <scope>NUCLEOTIDE SEQUENCE [LARGE SCALE GENOMIC DNA]</scope>
    <source>
        <strain evidence="3">DSM 19729</strain>
    </source>
</reference>
<evidence type="ECO:0000313" key="4">
    <source>
        <dbReference type="Proteomes" id="UP000237771"/>
    </source>
</evidence>
<dbReference type="EMBL" id="FQWO01000010">
    <property type="protein sequence ID" value="SHH26802.1"/>
    <property type="molecule type" value="Genomic_DNA"/>
</dbReference>
<dbReference type="Proteomes" id="UP000184384">
    <property type="component" value="Unassembled WGS sequence"/>
</dbReference>
<evidence type="ECO:0008006" key="5">
    <source>
        <dbReference type="Google" id="ProtNLM"/>
    </source>
</evidence>
<organism evidence="2 3">
    <name type="scientific">Flavobacterium granuli</name>
    <dbReference type="NCBI Taxonomy" id="280093"/>
    <lineage>
        <taxon>Bacteria</taxon>
        <taxon>Pseudomonadati</taxon>
        <taxon>Bacteroidota</taxon>
        <taxon>Flavobacteriia</taxon>
        <taxon>Flavobacteriales</taxon>
        <taxon>Flavobacteriaceae</taxon>
        <taxon>Flavobacterium</taxon>
    </lineage>
</organism>
<dbReference type="STRING" id="280093.SAMN05443373_11038"/>
<dbReference type="Proteomes" id="UP000237771">
    <property type="component" value="Unassembled WGS sequence"/>
</dbReference>
<keyword evidence="4" id="KW-1185">Reference proteome</keyword>
<evidence type="ECO:0000313" key="2">
    <source>
        <dbReference type="EMBL" id="SHH26802.1"/>
    </source>
</evidence>
<dbReference type="EMBL" id="PVUB01000006">
    <property type="protein sequence ID" value="PRZ22836.1"/>
    <property type="molecule type" value="Genomic_DNA"/>
</dbReference>
<reference evidence="1 4" key="3">
    <citation type="submission" date="2018-03" db="EMBL/GenBank/DDBJ databases">
        <title>Genomic Encyclopedia of Archaeal and Bacterial Type Strains, Phase II (KMG-II): from individual species to whole genera.</title>
        <authorList>
            <person name="Goeker M."/>
        </authorList>
    </citation>
    <scope>NUCLEOTIDE SEQUENCE [LARGE SCALE GENOMIC DNA]</scope>
    <source>
        <strain evidence="1 4">DSM 17797</strain>
    </source>
</reference>
<accession>A0A1M5RKA2</accession>
<proteinExistence type="predicted"/>
<evidence type="ECO:0000313" key="1">
    <source>
        <dbReference type="EMBL" id="PRZ22836.1"/>
    </source>
</evidence>
<name>A0A1M5RKA2_9FLAO</name>
<dbReference type="RefSeq" id="WP_072944913.1">
    <property type="nucleotide sequence ID" value="NZ_FQWO01000010.1"/>
</dbReference>
<dbReference type="OrthoDB" id="7284229at2"/>
<dbReference type="AlphaFoldDB" id="A0A1M5RKA2"/>
<sequence>MKIDYNILWIEDDNSWFETTSEIFKENLEEYGFNLNVNRKINLIEVDAEIKSNGLKKTDILLIDFNLRNSDNGDVIINLLRNNEIYTDIIFYSSDLNSVKESMHRYFMEGVYYSDRKEIEHKFNLVFKTTIKKIEEINSMRGLVVGETSELDVCVEKLSLLFINDILKLEKKDIDKFIKEYSEKTIKSSIAIFERYETIGINDFFPQIEVTKKIDLFRFLLKKVNNINGSVFTDFLELNKSYHLDVIDVRNKFAHAKSFIKEDGKEVLLAQLGKEDFEFDEVKFIQIRKNIKVHREEMNKLMVHFGIS</sequence>
<evidence type="ECO:0000313" key="3">
    <source>
        <dbReference type="Proteomes" id="UP000184384"/>
    </source>
</evidence>
<gene>
    <name evidence="1" type="ORF">BC624_10684</name>
    <name evidence="2" type="ORF">SAMN05443373_11038</name>
</gene>
<reference evidence="2" key="1">
    <citation type="submission" date="2016-11" db="EMBL/GenBank/DDBJ databases">
        <authorList>
            <person name="Jaros S."/>
            <person name="Januszkiewicz K."/>
            <person name="Wedrychowicz H."/>
        </authorList>
    </citation>
    <scope>NUCLEOTIDE SEQUENCE [LARGE SCALE GENOMIC DNA]</scope>
    <source>
        <strain evidence="2">DSM 19729</strain>
    </source>
</reference>
<protein>
    <recommendedName>
        <fullName evidence="5">Response regulator receiver domain-containing protein</fullName>
    </recommendedName>
</protein>